<dbReference type="Proteomes" id="UP001595752">
    <property type="component" value="Unassembled WGS sequence"/>
</dbReference>
<dbReference type="RefSeq" id="WP_377916672.1">
    <property type="nucleotide sequence ID" value="NZ_JBHRZT010000067.1"/>
</dbReference>
<evidence type="ECO:0000313" key="1">
    <source>
        <dbReference type="EMBL" id="MFC3884830.1"/>
    </source>
</evidence>
<evidence type="ECO:0008006" key="3">
    <source>
        <dbReference type="Google" id="ProtNLM"/>
    </source>
</evidence>
<organism evidence="1 2">
    <name type="scientific">Bacillus songklensis</name>
    <dbReference type="NCBI Taxonomy" id="1069116"/>
    <lineage>
        <taxon>Bacteria</taxon>
        <taxon>Bacillati</taxon>
        <taxon>Bacillota</taxon>
        <taxon>Bacilli</taxon>
        <taxon>Bacillales</taxon>
        <taxon>Bacillaceae</taxon>
        <taxon>Bacillus</taxon>
    </lineage>
</organism>
<keyword evidence="2" id="KW-1185">Reference proteome</keyword>
<dbReference type="EMBL" id="JBHRZT010000067">
    <property type="protein sequence ID" value="MFC3884830.1"/>
    <property type="molecule type" value="Genomic_DNA"/>
</dbReference>
<dbReference type="Gene3D" id="2.60.120.40">
    <property type="match status" value="1"/>
</dbReference>
<accession>A0ABV8B4K1</accession>
<dbReference type="InterPro" id="IPR008983">
    <property type="entry name" value="Tumour_necrosis_fac-like_dom"/>
</dbReference>
<evidence type="ECO:0000313" key="2">
    <source>
        <dbReference type="Proteomes" id="UP001595752"/>
    </source>
</evidence>
<gene>
    <name evidence="1" type="ORF">ACFOU2_15700</name>
</gene>
<name>A0ABV8B4K1_9BACI</name>
<comment type="caution">
    <text evidence="1">The sequence shown here is derived from an EMBL/GenBank/DDBJ whole genome shotgun (WGS) entry which is preliminary data.</text>
</comment>
<reference evidence="2" key="1">
    <citation type="journal article" date="2019" name="Int. J. Syst. Evol. Microbiol.">
        <title>The Global Catalogue of Microorganisms (GCM) 10K type strain sequencing project: providing services to taxonomists for standard genome sequencing and annotation.</title>
        <authorList>
            <consortium name="The Broad Institute Genomics Platform"/>
            <consortium name="The Broad Institute Genome Sequencing Center for Infectious Disease"/>
            <person name="Wu L."/>
            <person name="Ma J."/>
        </authorList>
    </citation>
    <scope>NUCLEOTIDE SEQUENCE [LARGE SCALE GENOMIC DNA]</scope>
    <source>
        <strain evidence="2">CCUG 61889</strain>
    </source>
</reference>
<proteinExistence type="predicted"/>
<sequence length="149" mass="16273">MGEFGNFWQKDFITVALNDAFPWSNQGPRSRVKLDPSDNTKIIVNNAGKYKIDFVVFIENLASSTFYPPSIQVTINGKRIGRARFALQLEPNTVVDECLQLTGTVIINVRTDHSVIQLINRSASGGDSTDISTCDAGPVAATINLVKVS</sequence>
<protein>
    <recommendedName>
        <fullName evidence="3">Malectin domain-containing protein</fullName>
    </recommendedName>
</protein>